<keyword evidence="7" id="KW-0175">Coiled coil</keyword>
<dbReference type="Gene3D" id="1.20.120.720">
    <property type="entry name" value="Myosin VI head, motor domain, U50 subdomain"/>
    <property type="match status" value="1"/>
</dbReference>
<feature type="region of interest" description="Disordered" evidence="8">
    <location>
        <begin position="36"/>
        <end position="55"/>
    </location>
</feature>
<organism evidence="10 11">
    <name type="scientific">Batillaria attramentaria</name>
    <dbReference type="NCBI Taxonomy" id="370345"/>
    <lineage>
        <taxon>Eukaryota</taxon>
        <taxon>Metazoa</taxon>
        <taxon>Spiralia</taxon>
        <taxon>Lophotrochozoa</taxon>
        <taxon>Mollusca</taxon>
        <taxon>Gastropoda</taxon>
        <taxon>Caenogastropoda</taxon>
        <taxon>Sorbeoconcha</taxon>
        <taxon>Cerithioidea</taxon>
        <taxon>Batillariidae</taxon>
        <taxon>Batillaria</taxon>
    </lineage>
</organism>
<feature type="repeat" description="ANK" evidence="5">
    <location>
        <begin position="96"/>
        <end position="128"/>
    </location>
</feature>
<dbReference type="Gene3D" id="1.20.5.4820">
    <property type="match status" value="1"/>
</dbReference>
<dbReference type="CDD" id="cd00124">
    <property type="entry name" value="MYSc"/>
    <property type="match status" value="1"/>
</dbReference>
<dbReference type="Proteomes" id="UP001519460">
    <property type="component" value="Unassembled WGS sequence"/>
</dbReference>
<feature type="coiled-coil region" evidence="7">
    <location>
        <begin position="1169"/>
        <end position="1213"/>
    </location>
</feature>
<dbReference type="Gene3D" id="1.20.58.530">
    <property type="match status" value="1"/>
</dbReference>
<dbReference type="Pfam" id="PF00063">
    <property type="entry name" value="Myosin_head"/>
    <property type="match status" value="1"/>
</dbReference>
<feature type="repeat" description="ANK" evidence="5">
    <location>
        <begin position="226"/>
        <end position="258"/>
    </location>
</feature>
<dbReference type="SMART" id="SM00242">
    <property type="entry name" value="MYSc"/>
    <property type="match status" value="1"/>
</dbReference>
<evidence type="ECO:0000256" key="1">
    <source>
        <dbReference type="ARBA" id="ARBA00022741"/>
    </source>
</evidence>
<dbReference type="Gene3D" id="3.40.850.10">
    <property type="entry name" value="Kinesin motor domain"/>
    <property type="match status" value="1"/>
</dbReference>
<keyword evidence="1 6" id="KW-0547">Nucleotide-binding</keyword>
<feature type="non-terminal residue" evidence="10">
    <location>
        <position position="1312"/>
    </location>
</feature>
<sequence length="1312" mass="146994">MDFSVESLEGLGQVERQQLCRQFRRRQVENYLEFVAREQQNQPQPPRPLPRSPNRRGTAVHFLGDVCLQSAVEEDDEKEVLRLLQSGANFNFTTGNGTTLLHKCCAEGNLTVAELLVLKGADVNARDDDWWTPLHVACYQDNADIVQLLLTNGADVSLMDVDGNFPLDHAPQNTDTWDTVISFMEAKGLSEGKVKKLRQARGQQLEAEIRGIIRTDSDVNSSLNEWGVTLLHIASANGYTKCGKLLLKHGAQINVTTAAGWTPLHCAAKFSQTKMAELLIKSGADTKAVDRSGNCALDLASDEEIQKLILEARRAERRSTLQADGREDGGDQTDDEEAVMTKIVRPAHLPLSKADRLMEGEIMLRARLSPEGQSSEGQGNEPSADTEVDGGGEEEYEEIFATTIYCDANELPAASAQDNLSSLSTLSDKVILESILHRYKQKQIYTYMGDVLIAVNPFTDLPIYGKWASKLYHKAENLTGMTPHVYAVAEHARRMMMSSRSNHCCVIGGESGAGKTETCKLLVQHLMCSAENSEHQLNSKLHQINPLLEAFGNARTKMNSNSSRFAKYLELIFTSSGRVLGGHVYQYLLEKSRVVHQGALEGNFHIFYWLLAGATPEEKTQCCLDDTSFNYLQCDNRDLSAPASNGHNRLLEVKECMKFVGFSQDDVTNMLTTVAAVLHLGNISFVERDDQEGVKVTHPAVLQKVSSLLRVPYEDLISALTEDVLTARGEELRKPLSVGQALDNRNALAKALYSRLFAWIVNGLNQMVEPLEDAPGERLSIGILDIFGFENLQVNGFEQMCINLANEQLQVFYQQQMFERERQDCLAEGVQPVDVTFPSSQRVIDVFMEKNTGVYDLLDEESTFPKATDETLATKLHYYPGKKHDQVYKTPRYCGTSFTIVHYAGAVQYRLEGVLEKNRDTLRNSLSFVMRSSDSLLVKELFHSAITKTGSISPSARQRVSRKIKPSRSPFEFFKKLRQSKQDHRGKRDQEAGGRTTSRKLPTTLTYHFKNSLREMLAKLDSSTPHFVRCIKPSNSGRPLQADGEYIAAQLRYTGVLQTAILRKNGFAVRCTFKEFVDRYPALALFSKTNNGRVDHKGQAVSILKAGHVADAQLGHSKVFLRLSQAQTLDTSNAHITSRIIIAQAAVRRYLAKRLVTKRRKAREVYHQQLLVQQEMERAEAERRKAREVYHQQLLVQQEMERAEAERRKAREVYHQQLLVQQEMEVPADVRKSLEFLDAVISEYGSGQLDRSFDSGERSDDDDGRLLKGEQERLQPVVGPPHPLRAQVDLALSTIARTSVALYAACCVVRSA</sequence>
<evidence type="ECO:0000256" key="4">
    <source>
        <dbReference type="ARBA" id="ARBA00023175"/>
    </source>
</evidence>
<dbReference type="InterPro" id="IPR027417">
    <property type="entry name" value="P-loop_NTPase"/>
</dbReference>
<dbReference type="SMART" id="SM00248">
    <property type="entry name" value="ANK"/>
    <property type="match status" value="5"/>
</dbReference>
<dbReference type="PROSITE" id="PS51456">
    <property type="entry name" value="MYOSIN_MOTOR"/>
    <property type="match status" value="1"/>
</dbReference>
<dbReference type="GO" id="GO:0005524">
    <property type="term" value="F:ATP binding"/>
    <property type="evidence" value="ECO:0007669"/>
    <property type="project" value="UniProtKB-UniRule"/>
</dbReference>
<proteinExistence type="inferred from homology"/>
<dbReference type="Gene3D" id="1.10.10.820">
    <property type="match status" value="1"/>
</dbReference>
<name>A0ABD0K7S1_9CAEN</name>
<evidence type="ECO:0000256" key="6">
    <source>
        <dbReference type="PROSITE-ProRule" id="PRU00782"/>
    </source>
</evidence>
<protein>
    <recommendedName>
        <fullName evidence="9">Myosin motor domain-containing protein</fullName>
    </recommendedName>
</protein>
<feature type="region of interest" description="Actin-binding" evidence="6">
    <location>
        <begin position="1013"/>
        <end position="1035"/>
    </location>
</feature>
<dbReference type="GO" id="GO:0003774">
    <property type="term" value="F:cytoskeletal motor activity"/>
    <property type="evidence" value="ECO:0007669"/>
    <property type="project" value="UniProtKB-UniRule"/>
</dbReference>
<gene>
    <name evidence="10" type="ORF">BaRGS_00025565</name>
</gene>
<dbReference type="SUPFAM" id="SSF52540">
    <property type="entry name" value="P-loop containing nucleoside triphosphate hydrolases"/>
    <property type="match status" value="1"/>
</dbReference>
<comment type="caution">
    <text evidence="10">The sequence shown here is derived from an EMBL/GenBank/DDBJ whole genome shotgun (WGS) entry which is preliminary data.</text>
</comment>
<feature type="compositionally biased region" description="Basic and acidic residues" evidence="8">
    <location>
        <begin position="980"/>
        <end position="992"/>
    </location>
</feature>
<keyword evidence="5" id="KW-0040">ANK repeat</keyword>
<feature type="domain" description="Myosin motor" evidence="9">
    <location>
        <begin position="415"/>
        <end position="1134"/>
    </location>
</feature>
<evidence type="ECO:0000256" key="8">
    <source>
        <dbReference type="SAM" id="MobiDB-lite"/>
    </source>
</evidence>
<dbReference type="InterPro" id="IPR002110">
    <property type="entry name" value="Ankyrin_rpt"/>
</dbReference>
<dbReference type="InterPro" id="IPR036770">
    <property type="entry name" value="Ankyrin_rpt-contain_sf"/>
</dbReference>
<dbReference type="InterPro" id="IPR001609">
    <property type="entry name" value="Myosin_head_motor_dom-like"/>
</dbReference>
<evidence type="ECO:0000259" key="9">
    <source>
        <dbReference type="PROSITE" id="PS51456"/>
    </source>
</evidence>
<keyword evidence="6" id="KW-0009">Actin-binding</keyword>
<keyword evidence="2 6" id="KW-0067">ATP-binding</keyword>
<feature type="compositionally biased region" description="Polar residues" evidence="8">
    <location>
        <begin position="371"/>
        <end position="383"/>
    </location>
</feature>
<feature type="binding site" evidence="6">
    <location>
        <begin position="509"/>
        <end position="516"/>
    </location>
    <ligand>
        <name>ATP</name>
        <dbReference type="ChEBI" id="CHEBI:30616"/>
    </ligand>
</feature>
<dbReference type="PANTHER" id="PTHR47335">
    <property type="entry name" value="UNCONVENTIONAL MYOSIN-XVI"/>
    <property type="match status" value="1"/>
</dbReference>
<feature type="repeat" description="ANK" evidence="5">
    <location>
        <begin position="129"/>
        <end position="161"/>
    </location>
</feature>
<feature type="region of interest" description="Disordered" evidence="8">
    <location>
        <begin position="978"/>
        <end position="1000"/>
    </location>
</feature>
<dbReference type="CDD" id="cd22265">
    <property type="entry name" value="UDM1_RNF168"/>
    <property type="match status" value="1"/>
</dbReference>
<dbReference type="GO" id="GO:0016459">
    <property type="term" value="C:myosin complex"/>
    <property type="evidence" value="ECO:0007669"/>
    <property type="project" value="UniProtKB-KW"/>
</dbReference>
<dbReference type="PRINTS" id="PR00193">
    <property type="entry name" value="MYOSINHEAVY"/>
</dbReference>
<evidence type="ECO:0000256" key="2">
    <source>
        <dbReference type="ARBA" id="ARBA00022840"/>
    </source>
</evidence>
<evidence type="ECO:0000313" key="11">
    <source>
        <dbReference type="Proteomes" id="UP001519460"/>
    </source>
</evidence>
<feature type="region of interest" description="Disordered" evidence="8">
    <location>
        <begin position="369"/>
        <end position="392"/>
    </location>
</feature>
<dbReference type="PROSITE" id="PS50088">
    <property type="entry name" value="ANK_REPEAT"/>
    <property type="match status" value="4"/>
</dbReference>
<evidence type="ECO:0000256" key="5">
    <source>
        <dbReference type="PROSITE-ProRule" id="PRU00023"/>
    </source>
</evidence>
<dbReference type="PANTHER" id="PTHR47335:SF1">
    <property type="entry name" value="UNCONVENTIONAL MYOSIN-XVI"/>
    <property type="match status" value="1"/>
</dbReference>
<dbReference type="Pfam" id="PF12796">
    <property type="entry name" value="Ank_2"/>
    <property type="match status" value="2"/>
</dbReference>
<dbReference type="Gene3D" id="1.25.40.20">
    <property type="entry name" value="Ankyrin repeat-containing domain"/>
    <property type="match status" value="2"/>
</dbReference>
<evidence type="ECO:0000256" key="7">
    <source>
        <dbReference type="SAM" id="Coils"/>
    </source>
</evidence>
<feature type="repeat" description="ANK" evidence="5">
    <location>
        <begin position="259"/>
        <end position="291"/>
    </location>
</feature>
<dbReference type="PROSITE" id="PS50297">
    <property type="entry name" value="ANK_REP_REGION"/>
    <property type="match status" value="4"/>
</dbReference>
<reference evidence="10 11" key="1">
    <citation type="journal article" date="2023" name="Sci. Data">
        <title>Genome assembly of the Korean intertidal mud-creeper Batillaria attramentaria.</title>
        <authorList>
            <person name="Patra A.K."/>
            <person name="Ho P.T."/>
            <person name="Jun S."/>
            <person name="Lee S.J."/>
            <person name="Kim Y."/>
            <person name="Won Y.J."/>
        </authorList>
    </citation>
    <scope>NUCLEOTIDE SEQUENCE [LARGE SCALE GENOMIC DNA]</scope>
    <source>
        <strain evidence="10">Wonlab-2016</strain>
    </source>
</reference>
<evidence type="ECO:0000313" key="10">
    <source>
        <dbReference type="EMBL" id="KAK7483161.1"/>
    </source>
</evidence>
<keyword evidence="3 6" id="KW-0518">Myosin</keyword>
<comment type="similarity">
    <text evidence="6">Belongs to the TRAFAC class myosin-kinesin ATPase superfamily. Myosin family.</text>
</comment>
<keyword evidence="4 6" id="KW-0505">Motor protein</keyword>
<accession>A0ABD0K7S1</accession>
<dbReference type="GO" id="GO:0003779">
    <property type="term" value="F:actin binding"/>
    <property type="evidence" value="ECO:0007669"/>
    <property type="project" value="UniProtKB-KW"/>
</dbReference>
<dbReference type="InterPro" id="IPR052838">
    <property type="entry name" value="Myosin-XVI"/>
</dbReference>
<keyword evidence="11" id="KW-1185">Reference proteome</keyword>
<dbReference type="EMBL" id="JACVVK020000231">
    <property type="protein sequence ID" value="KAK7483161.1"/>
    <property type="molecule type" value="Genomic_DNA"/>
</dbReference>
<dbReference type="SUPFAM" id="SSF48403">
    <property type="entry name" value="Ankyrin repeat"/>
    <property type="match status" value="1"/>
</dbReference>
<dbReference type="InterPro" id="IPR036961">
    <property type="entry name" value="Kinesin_motor_dom_sf"/>
</dbReference>
<evidence type="ECO:0000256" key="3">
    <source>
        <dbReference type="ARBA" id="ARBA00023123"/>
    </source>
</evidence>